<keyword evidence="2" id="KW-0418">Kinase</keyword>
<comment type="caution">
    <text evidence="2">The sequence shown here is derived from an EMBL/GenBank/DDBJ whole genome shotgun (WGS) entry which is preliminary data.</text>
</comment>
<dbReference type="Proteomes" id="UP000019277">
    <property type="component" value="Unassembled WGS sequence"/>
</dbReference>
<sequence length="273" mass="28415">MDVAERMRKRFGEGVLSWTAALPARLARLAAAWDLTLGDVFPDGASAVTLRVTRAGEPAVLKVSPDLVFAAEQVEVLRAFAPSGRVPAVLAADPDEGAVLLEHVRGTNTWPEPAAFGALLRDLHAAVADPAAIARRDLGGWTGEFLPRFTPTGPVTAAHLVTARDRCAELVTTQGAPVLLHGDLHVDNLLDAGPRGPVVLDPKACLGEPEFDAVDFVLAGPDHPARVAALAAASSLDAGRLDAWARALAPVVAVGQLRRGLPVGALLEYATGA</sequence>
<dbReference type="EC" id="2.7.1.72" evidence="2"/>
<dbReference type="Pfam" id="PF01636">
    <property type="entry name" value="APH"/>
    <property type="match status" value="1"/>
</dbReference>
<dbReference type="InterPro" id="IPR011009">
    <property type="entry name" value="Kinase-like_dom_sf"/>
</dbReference>
<accession>W7JDF2</accession>
<gene>
    <name evidence="2" type="ORF">UO65_0571</name>
</gene>
<dbReference type="InterPro" id="IPR002575">
    <property type="entry name" value="Aminoglycoside_PTrfase"/>
</dbReference>
<dbReference type="AlphaFoldDB" id="W7JDF2"/>
<evidence type="ECO:0000259" key="1">
    <source>
        <dbReference type="Pfam" id="PF01636"/>
    </source>
</evidence>
<dbReference type="Gene3D" id="1.10.510.10">
    <property type="entry name" value="Transferase(Phosphotransferase) domain 1"/>
    <property type="match status" value="1"/>
</dbReference>
<dbReference type="SUPFAM" id="SSF56112">
    <property type="entry name" value="Protein kinase-like (PK-like)"/>
    <property type="match status" value="1"/>
</dbReference>
<dbReference type="GO" id="GO:0050300">
    <property type="term" value="F:aminoglycoside 6-kinase activity"/>
    <property type="evidence" value="ECO:0007669"/>
    <property type="project" value="UniProtKB-EC"/>
</dbReference>
<name>W7JDF2_9PSEU</name>
<evidence type="ECO:0000313" key="2">
    <source>
        <dbReference type="EMBL" id="EWC64044.1"/>
    </source>
</evidence>
<reference evidence="2 3" key="1">
    <citation type="journal article" date="2014" name="Genome Announc.">
        <title>Draft Genome Sequence of the Antitrypanosomally Active Sponge-Associated Bacterium Actinokineospora sp. Strain EG49.</title>
        <authorList>
            <person name="Harjes J."/>
            <person name="Ryu T."/>
            <person name="Abdelmohsen U.R."/>
            <person name="Moitinho-Silva L."/>
            <person name="Horn H."/>
            <person name="Ravasi T."/>
            <person name="Hentschel U."/>
        </authorList>
    </citation>
    <scope>NUCLEOTIDE SEQUENCE [LARGE SCALE GENOMIC DNA]</scope>
    <source>
        <strain evidence="2 3">EG49</strain>
    </source>
</reference>
<protein>
    <submittedName>
        <fullName evidence="2">Streptomycin 6-kinase (Streptidine kinase) (Streptomycin 6-phosphotransferase) (APH(6))</fullName>
        <ecNumber evidence="2">2.7.1.72</ecNumber>
    </submittedName>
</protein>
<dbReference type="RefSeq" id="WP_052020559.1">
    <property type="nucleotide sequence ID" value="NZ_AYXG01000024.1"/>
</dbReference>
<dbReference type="STRING" id="909613.UO65_0571"/>
<organism evidence="2 3">
    <name type="scientific">Actinokineospora spheciospongiae</name>
    <dbReference type="NCBI Taxonomy" id="909613"/>
    <lineage>
        <taxon>Bacteria</taxon>
        <taxon>Bacillati</taxon>
        <taxon>Actinomycetota</taxon>
        <taxon>Actinomycetes</taxon>
        <taxon>Pseudonocardiales</taxon>
        <taxon>Pseudonocardiaceae</taxon>
        <taxon>Actinokineospora</taxon>
    </lineage>
</organism>
<dbReference type="OrthoDB" id="3638028at2"/>
<feature type="domain" description="Aminoglycoside phosphotransferase" evidence="1">
    <location>
        <begin position="41"/>
        <end position="242"/>
    </location>
</feature>
<keyword evidence="3" id="KW-1185">Reference proteome</keyword>
<keyword evidence="2" id="KW-0808">Transferase</keyword>
<dbReference type="eggNOG" id="COG3570">
    <property type="taxonomic scope" value="Bacteria"/>
</dbReference>
<proteinExistence type="predicted"/>
<evidence type="ECO:0000313" key="3">
    <source>
        <dbReference type="Proteomes" id="UP000019277"/>
    </source>
</evidence>
<dbReference type="EMBL" id="AYXG01000024">
    <property type="protein sequence ID" value="EWC64044.1"/>
    <property type="molecule type" value="Genomic_DNA"/>
</dbReference>